<dbReference type="Gene3D" id="2.60.40.1120">
    <property type="entry name" value="Carboxypeptidase-like, regulatory domain"/>
    <property type="match status" value="1"/>
</dbReference>
<reference evidence="2" key="1">
    <citation type="submission" date="2022-09" db="EMBL/GenBank/DDBJ databases">
        <authorList>
            <person name="Yuan C."/>
            <person name="Ke Z."/>
        </authorList>
    </citation>
    <scope>NUCLEOTIDE SEQUENCE</scope>
    <source>
        <strain evidence="2">LB-8</strain>
    </source>
</reference>
<keyword evidence="3" id="KW-1185">Reference proteome</keyword>
<dbReference type="Pfam" id="PF13715">
    <property type="entry name" value="CarbopepD_reg_2"/>
    <property type="match status" value="1"/>
</dbReference>
<dbReference type="PANTHER" id="PTHR30069">
    <property type="entry name" value="TONB-DEPENDENT OUTER MEMBRANE RECEPTOR"/>
    <property type="match status" value="1"/>
</dbReference>
<sequence>MKRLYGSCVVLFVRLLLLNLLLLLTHQFLYAQVNIRGFVFNTTTVSAIENATIELDGKKTYRTISDSSGAFILRPGSIGVFDLKVSHISYKEIEQKLVIQGDTVLYLYLQPANDSLDEVLVTARNKTLSANVLFSRDEILQKGSVLGEANVYEALQRQAGIIHTHEFNSGLYVRGLGSGNTGVFINGINTFSGNHLLGIYPVINADAFTNVKLLKEDIHPKYTGYLSSYLLLETENKISDSIKGYAELGILTTKLGVNIPVLKNKVGFISHFRRSYFDVISNSYNSIYNNKVNYSPLPSYGFYDWNNTLLIKPNKRALLRLNTFYSSDKLHMKNSEALNIDADWKNLAIGANWQYTFNRNKKLTINVGHAGYTANMAYSELMKQMNNKISESSVQANLYWLVSDKLSFDYGLYTKYSTLSMNSESQFAIETSNDQITMHKKNAQNYGGYIFSTILPEKSMTLKLGSQLDYYQSDQSFLTFSPTVNLLYKGGKQSILLNISRRVQFSHMYVPLGVQLPMNIWYPSTSQAPPENAWNFSATYTKMFNKKLKWSLSAYYMLLKNQIEFLDKNYFSSLDFNTSIGQGTSKGIEFNLYYNNKRFQMESHYTLGKSTCQFPGINNGIAYSLPYDIRHKLDLSFSWRWHRNWLFSFSQFVQSGFLMTIPTGLYIHQDADGNQFEVHEVPIYNDRNNFRMPLSHRMDISIRHQLMIKKLRCSWTTGIYNTYAYQNPYFIYFLVVKNEQNQTYLQARKKSILPLVPFFSIRTEF</sequence>
<dbReference type="EMBL" id="JAOTIF010000007">
    <property type="protein sequence ID" value="MCU7549710.1"/>
    <property type="molecule type" value="Genomic_DNA"/>
</dbReference>
<dbReference type="AlphaFoldDB" id="A0A9X3B7T9"/>
<dbReference type="RefSeq" id="WP_279297150.1">
    <property type="nucleotide sequence ID" value="NZ_JAOTIF010000007.1"/>
</dbReference>
<evidence type="ECO:0000313" key="2">
    <source>
        <dbReference type="EMBL" id="MCU7549710.1"/>
    </source>
</evidence>
<evidence type="ECO:0000256" key="1">
    <source>
        <dbReference type="ARBA" id="ARBA00022729"/>
    </source>
</evidence>
<dbReference type="SUPFAM" id="SSF56935">
    <property type="entry name" value="Porins"/>
    <property type="match status" value="1"/>
</dbReference>
<proteinExistence type="predicted"/>
<dbReference type="SUPFAM" id="SSF49464">
    <property type="entry name" value="Carboxypeptidase regulatory domain-like"/>
    <property type="match status" value="1"/>
</dbReference>
<dbReference type="GO" id="GO:0009279">
    <property type="term" value="C:cell outer membrane"/>
    <property type="evidence" value="ECO:0007669"/>
    <property type="project" value="TreeGrafter"/>
</dbReference>
<gene>
    <name evidence="2" type="ORF">OCK74_11330</name>
</gene>
<dbReference type="PANTHER" id="PTHR30069:SF29">
    <property type="entry name" value="HEMOGLOBIN AND HEMOGLOBIN-HAPTOGLOBIN-BINDING PROTEIN 1-RELATED"/>
    <property type="match status" value="1"/>
</dbReference>
<dbReference type="GO" id="GO:0015344">
    <property type="term" value="F:siderophore uptake transmembrane transporter activity"/>
    <property type="evidence" value="ECO:0007669"/>
    <property type="project" value="TreeGrafter"/>
</dbReference>
<reference evidence="2" key="2">
    <citation type="submission" date="2023-04" db="EMBL/GenBank/DDBJ databases">
        <title>Paracnuella aquatica gen. nov., sp. nov., a member of the family Chitinophagaceae isolated from a hot spring.</title>
        <authorList>
            <person name="Wang C."/>
        </authorList>
    </citation>
    <scope>NUCLEOTIDE SEQUENCE</scope>
    <source>
        <strain evidence="2">LB-8</strain>
    </source>
</reference>
<keyword evidence="1" id="KW-0732">Signal</keyword>
<keyword evidence="2" id="KW-0675">Receptor</keyword>
<comment type="caution">
    <text evidence="2">The sequence shown here is derived from an EMBL/GenBank/DDBJ whole genome shotgun (WGS) entry which is preliminary data.</text>
</comment>
<dbReference type="Proteomes" id="UP001155483">
    <property type="component" value="Unassembled WGS sequence"/>
</dbReference>
<dbReference type="InterPro" id="IPR039426">
    <property type="entry name" value="TonB-dep_rcpt-like"/>
</dbReference>
<organism evidence="2 3">
    <name type="scientific">Paraflavisolibacter caeni</name>
    <dbReference type="NCBI Taxonomy" id="2982496"/>
    <lineage>
        <taxon>Bacteria</taxon>
        <taxon>Pseudomonadati</taxon>
        <taxon>Bacteroidota</taxon>
        <taxon>Chitinophagia</taxon>
        <taxon>Chitinophagales</taxon>
        <taxon>Chitinophagaceae</taxon>
        <taxon>Paraflavisolibacter</taxon>
    </lineage>
</organism>
<accession>A0A9X3B7T9</accession>
<name>A0A9X3B7T9_9BACT</name>
<dbReference type="InterPro" id="IPR008969">
    <property type="entry name" value="CarboxyPept-like_regulatory"/>
</dbReference>
<evidence type="ECO:0000313" key="3">
    <source>
        <dbReference type="Proteomes" id="UP001155483"/>
    </source>
</evidence>
<protein>
    <submittedName>
        <fullName evidence="2">TonB-dependent receptor</fullName>
    </submittedName>
</protein>
<dbReference type="GO" id="GO:0044718">
    <property type="term" value="P:siderophore transmembrane transport"/>
    <property type="evidence" value="ECO:0007669"/>
    <property type="project" value="TreeGrafter"/>
</dbReference>
<dbReference type="Gene3D" id="2.170.130.10">
    <property type="entry name" value="TonB-dependent receptor, plug domain"/>
    <property type="match status" value="1"/>
</dbReference>
<dbReference type="InterPro" id="IPR037066">
    <property type="entry name" value="Plug_dom_sf"/>
</dbReference>